<feature type="compositionally biased region" description="Low complexity" evidence="1">
    <location>
        <begin position="43"/>
        <end position="52"/>
    </location>
</feature>
<evidence type="ECO:0000313" key="5">
    <source>
        <dbReference type="Proteomes" id="UP000282087"/>
    </source>
</evidence>
<keyword evidence="2" id="KW-0472">Membrane</keyword>
<feature type="region of interest" description="Disordered" evidence="1">
    <location>
        <begin position="102"/>
        <end position="133"/>
    </location>
</feature>
<evidence type="ECO:0000256" key="1">
    <source>
        <dbReference type="SAM" id="MobiDB-lite"/>
    </source>
</evidence>
<feature type="compositionally biased region" description="Low complexity" evidence="1">
    <location>
        <begin position="301"/>
        <end position="314"/>
    </location>
</feature>
<feature type="compositionally biased region" description="Polar residues" evidence="1">
    <location>
        <begin position="13"/>
        <end position="25"/>
    </location>
</feature>
<dbReference type="EMBL" id="QKXF01000106">
    <property type="protein sequence ID" value="RQM16906.1"/>
    <property type="molecule type" value="Genomic_DNA"/>
</dbReference>
<reference evidence="5 6" key="1">
    <citation type="submission" date="2018-06" db="EMBL/GenBank/DDBJ databases">
        <title>Comparative genomics of downy mildews reveals potential adaptations to biotrophy.</title>
        <authorList>
            <person name="Fletcher K."/>
            <person name="Klosterman S.J."/>
            <person name="Derevnina L."/>
            <person name="Martin F."/>
            <person name="Koike S."/>
            <person name="Reyes Chin-Wo S."/>
            <person name="Mou B."/>
            <person name="Michelmore R."/>
        </authorList>
    </citation>
    <scope>NUCLEOTIDE SEQUENCE [LARGE SCALE GENOMIC DNA]</scope>
    <source>
        <strain evidence="4 6">R13</strain>
        <strain evidence="3 5">R14</strain>
    </source>
</reference>
<feature type="region of interest" description="Disordered" evidence="1">
    <location>
        <begin position="301"/>
        <end position="320"/>
    </location>
</feature>
<dbReference type="AlphaFoldDB" id="A0A3M6VSC4"/>
<dbReference type="EMBL" id="QLLG01000171">
    <property type="protein sequence ID" value="RMX67280.1"/>
    <property type="molecule type" value="Genomic_DNA"/>
</dbReference>
<dbReference type="Proteomes" id="UP000286097">
    <property type="component" value="Unassembled WGS sequence"/>
</dbReference>
<evidence type="ECO:0000313" key="4">
    <source>
        <dbReference type="EMBL" id="RQM16906.1"/>
    </source>
</evidence>
<organism evidence="3 5">
    <name type="scientific">Peronospora effusa</name>
    <dbReference type="NCBI Taxonomy" id="542832"/>
    <lineage>
        <taxon>Eukaryota</taxon>
        <taxon>Sar</taxon>
        <taxon>Stramenopiles</taxon>
        <taxon>Oomycota</taxon>
        <taxon>Peronosporomycetes</taxon>
        <taxon>Peronosporales</taxon>
        <taxon>Peronosporaceae</taxon>
        <taxon>Peronospora</taxon>
    </lineage>
</organism>
<evidence type="ECO:0000256" key="2">
    <source>
        <dbReference type="SAM" id="Phobius"/>
    </source>
</evidence>
<name>A0A3M6VSC4_9STRA</name>
<feature type="transmembrane region" description="Helical" evidence="2">
    <location>
        <begin position="139"/>
        <end position="161"/>
    </location>
</feature>
<dbReference type="VEuPathDB" id="FungiDB:DD237_002752"/>
<dbReference type="OrthoDB" id="166160at2759"/>
<gene>
    <name evidence="4" type="ORF">DD237_002752</name>
    <name evidence="3" type="ORF">DD238_002131</name>
</gene>
<keyword evidence="5" id="KW-1185">Reference proteome</keyword>
<proteinExistence type="predicted"/>
<dbReference type="Proteomes" id="UP000282087">
    <property type="component" value="Unassembled WGS sequence"/>
</dbReference>
<sequence>MDTTIPVLAPKSVNLSIDTDTGSSKTDNHSESGGDSTDDGSRSTDSNTTNTNASIHANTDTDTDSISKSASPSIGYGSKMTEPPVENDNVASDVVGTVKPSQTNTALLKDQNIAPEENGSTLGTNSGSASKSSWSGERITTVVSTICGTGVVAAIAVFVAIRRGQSKKIMEIRTPTDDYANDGTPTNFGGHGATYYSGGNHTVDSFAHTPLAAIAVIGSDDAFLNSPSSVSKHQYRSYAGAERNASEDNYACTDSHIAGKEVVVRPSSAAIQPQFLVSNDPSISDLLSPTSDPIFDTTYSRESFSSDMSSQSESPSDELFRESDLSFDSFRVTCETSGGTDHDSNSSSHSRNCQASSDFKENVAGSSVSSLDSVQYDFRDTKVSENMRELEMETGSSRIAISFDMDSYDSKGL</sequence>
<keyword evidence="2" id="KW-1133">Transmembrane helix</keyword>
<evidence type="ECO:0000313" key="6">
    <source>
        <dbReference type="Proteomes" id="UP000286097"/>
    </source>
</evidence>
<evidence type="ECO:0000313" key="3">
    <source>
        <dbReference type="EMBL" id="RMX67280.1"/>
    </source>
</evidence>
<protein>
    <submittedName>
        <fullName evidence="3">Uncharacterized protein</fullName>
    </submittedName>
</protein>
<keyword evidence="2" id="KW-0812">Transmembrane</keyword>
<feature type="region of interest" description="Disordered" evidence="1">
    <location>
        <begin position="336"/>
        <end position="359"/>
    </location>
</feature>
<feature type="region of interest" description="Disordered" evidence="1">
    <location>
        <begin position="1"/>
        <end position="88"/>
    </location>
</feature>
<accession>A0A3M6VSC4</accession>
<comment type="caution">
    <text evidence="3">The sequence shown here is derived from an EMBL/GenBank/DDBJ whole genome shotgun (WGS) entry which is preliminary data.</text>
</comment>
<feature type="compositionally biased region" description="Polar residues" evidence="1">
    <location>
        <begin position="53"/>
        <end position="72"/>
    </location>
</feature>